<dbReference type="OrthoDB" id="3536780at2"/>
<dbReference type="AlphaFoldDB" id="A0A5C4WP12"/>
<keyword evidence="4" id="KW-1185">Reference proteome</keyword>
<dbReference type="PROSITE" id="PS51257">
    <property type="entry name" value="PROKAR_LIPOPROTEIN"/>
    <property type="match status" value="1"/>
</dbReference>
<dbReference type="Proteomes" id="UP000312512">
    <property type="component" value="Unassembled WGS sequence"/>
</dbReference>
<dbReference type="RefSeq" id="WP_139630899.1">
    <property type="nucleotide sequence ID" value="NZ_VDLX02000004.1"/>
</dbReference>
<reference evidence="3 4" key="1">
    <citation type="submission" date="2019-10" db="EMBL/GenBank/DDBJ databases">
        <title>Nonomuraea sp. nov., isolated from Phyllanthus amarus.</title>
        <authorList>
            <person name="Klykleung N."/>
            <person name="Tanasupawat S."/>
        </authorList>
    </citation>
    <scope>NUCLEOTIDE SEQUENCE [LARGE SCALE GENOMIC DNA]</scope>
    <source>
        <strain evidence="3 4">PA1-10</strain>
    </source>
</reference>
<organism evidence="3 4">
    <name type="scientific">Nonomuraea phyllanthi</name>
    <dbReference type="NCBI Taxonomy" id="2219224"/>
    <lineage>
        <taxon>Bacteria</taxon>
        <taxon>Bacillati</taxon>
        <taxon>Actinomycetota</taxon>
        <taxon>Actinomycetes</taxon>
        <taxon>Streptosporangiales</taxon>
        <taxon>Streptosporangiaceae</taxon>
        <taxon>Nonomuraea</taxon>
    </lineage>
</organism>
<evidence type="ECO:0000313" key="3">
    <source>
        <dbReference type="EMBL" id="KAB8195460.1"/>
    </source>
</evidence>
<protein>
    <submittedName>
        <fullName evidence="3">Uncharacterized protein</fullName>
    </submittedName>
</protein>
<keyword evidence="2" id="KW-0732">Signal</keyword>
<accession>A0A5C4WP12</accession>
<sequence length="169" mass="17152">MRAIICAVSVVAMAATGCMAAGTFPSQTHVPNDGGNANAQGGLYVRNAFILNPGHVASPAPQLALYAVLINAGRRPARLERITVEGGGLVQLAGPTFLAPNQAVGTGERPIGTVTGVGAGTVPLIFHFTGAEPVRVYTPVHPRSGQYAHLPTAPAGGPPPLVRPAILTP</sequence>
<name>A0A5C4WP12_9ACTN</name>
<evidence type="ECO:0000256" key="2">
    <source>
        <dbReference type="SAM" id="SignalP"/>
    </source>
</evidence>
<comment type="caution">
    <text evidence="3">The sequence shown here is derived from an EMBL/GenBank/DDBJ whole genome shotgun (WGS) entry which is preliminary data.</text>
</comment>
<evidence type="ECO:0000256" key="1">
    <source>
        <dbReference type="SAM" id="MobiDB-lite"/>
    </source>
</evidence>
<evidence type="ECO:0000313" key="4">
    <source>
        <dbReference type="Proteomes" id="UP000312512"/>
    </source>
</evidence>
<feature type="chain" id="PRO_5043579625" evidence="2">
    <location>
        <begin position="21"/>
        <end position="169"/>
    </location>
</feature>
<dbReference type="EMBL" id="VDLX02000004">
    <property type="protein sequence ID" value="KAB8195460.1"/>
    <property type="molecule type" value="Genomic_DNA"/>
</dbReference>
<feature type="region of interest" description="Disordered" evidence="1">
    <location>
        <begin position="149"/>
        <end position="169"/>
    </location>
</feature>
<feature type="signal peptide" evidence="2">
    <location>
        <begin position="1"/>
        <end position="20"/>
    </location>
</feature>
<gene>
    <name evidence="3" type="ORF">FH608_014100</name>
</gene>
<proteinExistence type="predicted"/>